<dbReference type="SUPFAM" id="SSF57701">
    <property type="entry name" value="Zn2/Cys6 DNA-binding domain"/>
    <property type="match status" value="1"/>
</dbReference>
<dbReference type="STRING" id="576137.A0A1L7XVJ3"/>
<proteinExistence type="predicted"/>
<dbReference type="InterPro" id="IPR036864">
    <property type="entry name" value="Zn2-C6_fun-type_DNA-bd_sf"/>
</dbReference>
<dbReference type="GO" id="GO:0005634">
    <property type="term" value="C:nucleus"/>
    <property type="evidence" value="ECO:0007669"/>
    <property type="project" value="UniProtKB-SubCell"/>
</dbReference>
<dbReference type="Pfam" id="PF00172">
    <property type="entry name" value="Zn_clus"/>
    <property type="match status" value="1"/>
</dbReference>
<feature type="region of interest" description="Disordered" evidence="4">
    <location>
        <begin position="394"/>
        <end position="413"/>
    </location>
</feature>
<keyword evidence="3" id="KW-0539">Nucleus</keyword>
<dbReference type="GO" id="GO:0000981">
    <property type="term" value="F:DNA-binding transcription factor activity, RNA polymerase II-specific"/>
    <property type="evidence" value="ECO:0007669"/>
    <property type="project" value="InterPro"/>
</dbReference>
<dbReference type="PROSITE" id="PS50048">
    <property type="entry name" value="ZN2_CY6_FUNGAL_2"/>
    <property type="match status" value="1"/>
</dbReference>
<evidence type="ECO:0000256" key="4">
    <source>
        <dbReference type="SAM" id="MobiDB-lite"/>
    </source>
</evidence>
<dbReference type="GO" id="GO:0003677">
    <property type="term" value="F:DNA binding"/>
    <property type="evidence" value="ECO:0007669"/>
    <property type="project" value="InterPro"/>
</dbReference>
<dbReference type="EMBL" id="FJOG01000064">
    <property type="protein sequence ID" value="CZR69074.1"/>
    <property type="molecule type" value="Genomic_DNA"/>
</dbReference>
<feature type="compositionally biased region" description="Low complexity" evidence="4">
    <location>
        <begin position="1"/>
        <end position="27"/>
    </location>
</feature>
<reference evidence="6 7" key="1">
    <citation type="submission" date="2016-03" db="EMBL/GenBank/DDBJ databases">
        <authorList>
            <person name="Ploux O."/>
        </authorList>
    </citation>
    <scope>NUCLEOTIDE SEQUENCE [LARGE SCALE GENOMIC DNA]</scope>
    <source>
        <strain evidence="6 7">UAMH 11012</strain>
    </source>
</reference>
<dbReference type="PANTHER" id="PTHR31001:SF49">
    <property type="entry name" value="ZN(II)2CYS6 TRANSCRIPTION FACTOR (EUROFUNG)"/>
    <property type="match status" value="1"/>
</dbReference>
<keyword evidence="7" id="KW-1185">Reference proteome</keyword>
<dbReference type="InterPro" id="IPR007219">
    <property type="entry name" value="XnlR_reg_dom"/>
</dbReference>
<dbReference type="AlphaFoldDB" id="A0A1L7XVJ3"/>
<dbReference type="GO" id="GO:0006351">
    <property type="term" value="P:DNA-templated transcription"/>
    <property type="evidence" value="ECO:0007669"/>
    <property type="project" value="InterPro"/>
</dbReference>
<comment type="subcellular location">
    <subcellularLocation>
        <location evidence="1">Nucleus</location>
    </subcellularLocation>
</comment>
<evidence type="ECO:0000313" key="6">
    <source>
        <dbReference type="EMBL" id="CZR69074.1"/>
    </source>
</evidence>
<dbReference type="InterPro" id="IPR001138">
    <property type="entry name" value="Zn2Cys6_DnaBD"/>
</dbReference>
<evidence type="ECO:0000256" key="2">
    <source>
        <dbReference type="ARBA" id="ARBA00022723"/>
    </source>
</evidence>
<dbReference type="Proteomes" id="UP000184330">
    <property type="component" value="Unassembled WGS sequence"/>
</dbReference>
<organism evidence="6 7">
    <name type="scientific">Phialocephala subalpina</name>
    <dbReference type="NCBI Taxonomy" id="576137"/>
    <lineage>
        <taxon>Eukaryota</taxon>
        <taxon>Fungi</taxon>
        <taxon>Dikarya</taxon>
        <taxon>Ascomycota</taxon>
        <taxon>Pezizomycotina</taxon>
        <taxon>Leotiomycetes</taxon>
        <taxon>Helotiales</taxon>
        <taxon>Mollisiaceae</taxon>
        <taxon>Phialocephala</taxon>
        <taxon>Phialocephala fortinii species complex</taxon>
    </lineage>
</organism>
<name>A0A1L7XVJ3_9HELO</name>
<dbReference type="Gene3D" id="4.10.240.10">
    <property type="entry name" value="Zn(2)-C6 fungal-type DNA-binding domain"/>
    <property type="match status" value="1"/>
</dbReference>
<dbReference type="GO" id="GO:0008270">
    <property type="term" value="F:zinc ion binding"/>
    <property type="evidence" value="ECO:0007669"/>
    <property type="project" value="InterPro"/>
</dbReference>
<dbReference type="SMART" id="SM00906">
    <property type="entry name" value="Fungal_trans"/>
    <property type="match status" value="1"/>
</dbReference>
<dbReference type="OrthoDB" id="5431381at2759"/>
<dbReference type="InterPro" id="IPR050613">
    <property type="entry name" value="Sec_Metabolite_Reg"/>
</dbReference>
<evidence type="ECO:0000313" key="7">
    <source>
        <dbReference type="Proteomes" id="UP000184330"/>
    </source>
</evidence>
<dbReference type="PANTHER" id="PTHR31001">
    <property type="entry name" value="UNCHARACTERIZED TRANSCRIPTIONAL REGULATORY PROTEIN"/>
    <property type="match status" value="1"/>
</dbReference>
<evidence type="ECO:0000259" key="5">
    <source>
        <dbReference type="PROSITE" id="PS50048"/>
    </source>
</evidence>
<feature type="compositionally biased region" description="Basic and acidic residues" evidence="4">
    <location>
        <begin position="394"/>
        <end position="407"/>
    </location>
</feature>
<dbReference type="CDD" id="cd12148">
    <property type="entry name" value="fungal_TF_MHR"/>
    <property type="match status" value="1"/>
</dbReference>
<protein>
    <recommendedName>
        <fullName evidence="5">Zn(2)-C6 fungal-type domain-containing protein</fullName>
    </recommendedName>
</protein>
<dbReference type="PROSITE" id="PS00463">
    <property type="entry name" value="ZN2_CY6_FUNGAL_1"/>
    <property type="match status" value="1"/>
</dbReference>
<dbReference type="SMART" id="SM00066">
    <property type="entry name" value="GAL4"/>
    <property type="match status" value="1"/>
</dbReference>
<accession>A0A1L7XVJ3</accession>
<gene>
    <name evidence="6" type="ORF">PAC_18975</name>
</gene>
<dbReference type="Pfam" id="PF04082">
    <property type="entry name" value="Fungal_trans"/>
    <property type="match status" value="1"/>
</dbReference>
<dbReference type="CDD" id="cd00067">
    <property type="entry name" value="GAL4"/>
    <property type="match status" value="1"/>
</dbReference>
<sequence>MPPSTDSPSSNPPSLSSHSPPNPSSNSTKKRNRSQLSCTNCRHAKLKCDRTSPCSQCIKKGRKEQCVFPQPVQRRKPAVSMQNRLRHLESLVKGAMDGKSGNRNLGVPSPAGSMEIGNQVGDVNTGEGVTEVSSGNVLDDGNETRYVGATHWAAILENIEEVKSYFNEEIEEQEDEYSPAAALSFDVESPATRLDLVNALPSRLVVDRLVSRYFNSNSPALHIIHGPTFQKEYQQFWAHQNETPLAWLALLYSAMVIATFSALGAGEAYVDDRGPPIEMIRSYRQCCVQALVLSHYTRPGPYTLEALMIYMEGEFLLSRVDQVHGYLLVGNAIRLAMRMGLHRDSSKVGGGLTPFQAEMRRRSWQHLRQIDLLWSFHIGLPDMMHSIESDTDYPRNLRDDDLDEKMTELPPSRPETELTPVTYMICKSRMCDVVFKIAALANLLTLPAYDEVIRLDAQLIEAHSKVPHFFRLPDSGFCITDPPPQIVKRITIELMLQKSRCMLHRKYLVKEKEDPRFAYSKDAGLDASLKLLRVQALAHEAALPGGLLARDRWFLSALSMHDFLLAAMIVYLSVIRNIGTHTNSEVNNGFTAEQQSTVAALEESYRIWTQSANPTPEAKRAGAVLKIMLKKVNLALGRLSNDVNGMPQETLEKCNDYTSNLLSSHLVSHLSINGNPANAYGHPSTSILPLSNALPVMSTSDTSPPSDNSGNDMLFDVDLSSIPLHDFGEMAAMPNDFNWELFDNQFHPQPSNEQVWPDFTQDFAAMNDEYLNYDLN</sequence>
<evidence type="ECO:0000256" key="3">
    <source>
        <dbReference type="ARBA" id="ARBA00023242"/>
    </source>
</evidence>
<feature type="region of interest" description="Disordered" evidence="4">
    <location>
        <begin position="1"/>
        <end position="36"/>
    </location>
</feature>
<feature type="domain" description="Zn(2)-C6 fungal-type" evidence="5">
    <location>
        <begin position="37"/>
        <end position="68"/>
    </location>
</feature>
<evidence type="ECO:0000256" key="1">
    <source>
        <dbReference type="ARBA" id="ARBA00004123"/>
    </source>
</evidence>
<keyword evidence="2" id="KW-0479">Metal-binding</keyword>